<accession>A0A142CWU9</accession>
<sequence>MKKAIISIVMLILLIMVYTNVMSALGSISNVLNGITNPLQDQDKLVKTINGGRSNISQLNPAGNQTDVENLERTQLLESGVYTVDQINETVIKEVLDPTDWYVGNTALSSDYAYSVYNDTLKVVENSTETSKSIIEKFLGIFKIGTDNNETQNGLGQLLEDALEKVQNITKSTENYLDSIFGDDQ</sequence>
<evidence type="ECO:0000313" key="1">
    <source>
        <dbReference type="EMBL" id="AMQ19251.1"/>
    </source>
</evidence>
<dbReference type="EMBL" id="CP014750">
    <property type="protein sequence ID" value="AMQ19251.1"/>
    <property type="molecule type" value="Genomic_DNA"/>
</dbReference>
<dbReference type="KEGG" id="tpep:A0127_08780"/>
<keyword evidence="2" id="KW-1185">Reference proteome</keyword>
<dbReference type="STRING" id="53952.A0127_08780"/>
<evidence type="ECO:0000313" key="2">
    <source>
        <dbReference type="Proteomes" id="UP000073604"/>
    </source>
</evidence>
<gene>
    <name evidence="1" type="ORF">A0127_08780</name>
</gene>
<name>A0A142CWU9_9EURY</name>
<dbReference type="Proteomes" id="UP000073604">
    <property type="component" value="Chromosome"/>
</dbReference>
<proteinExistence type="predicted"/>
<organism evidence="1 2">
    <name type="scientific">Thermococcus peptonophilus</name>
    <dbReference type="NCBI Taxonomy" id="53952"/>
    <lineage>
        <taxon>Archaea</taxon>
        <taxon>Methanobacteriati</taxon>
        <taxon>Methanobacteriota</taxon>
        <taxon>Thermococci</taxon>
        <taxon>Thermococcales</taxon>
        <taxon>Thermococcaceae</taxon>
        <taxon>Thermococcus</taxon>
    </lineage>
</organism>
<dbReference type="AlphaFoldDB" id="A0A142CWU9"/>
<protein>
    <submittedName>
        <fullName evidence="1">Uncharacterized protein</fullName>
    </submittedName>
</protein>
<reference evidence="2" key="1">
    <citation type="submission" date="2016-03" db="EMBL/GenBank/DDBJ databases">
        <authorList>
            <person name="Oger P.M."/>
        </authorList>
    </citation>
    <scope>NUCLEOTIDE SEQUENCE [LARGE SCALE GENOMIC DNA]</scope>
    <source>
        <strain evidence="2">OG-1</strain>
    </source>
</reference>